<evidence type="ECO:0000313" key="2">
    <source>
        <dbReference type="EMBL" id="MXO89749.1"/>
    </source>
</evidence>
<comment type="caution">
    <text evidence="2">The sequence shown here is derived from an EMBL/GenBank/DDBJ whole genome shotgun (WGS) entry which is preliminary data.</text>
</comment>
<name>A0A844ZW67_9SPHN</name>
<feature type="chain" id="PRO_5032748119" description="Lipoprotein" evidence="1">
    <location>
        <begin position="19"/>
        <end position="238"/>
    </location>
</feature>
<protein>
    <recommendedName>
        <fullName evidence="4">Lipoprotein</fullName>
    </recommendedName>
</protein>
<evidence type="ECO:0008006" key="4">
    <source>
        <dbReference type="Google" id="ProtNLM"/>
    </source>
</evidence>
<reference evidence="2 3" key="1">
    <citation type="submission" date="2019-12" db="EMBL/GenBank/DDBJ databases">
        <title>Genomic-based taxomic classification of the family Erythrobacteraceae.</title>
        <authorList>
            <person name="Xu L."/>
        </authorList>
    </citation>
    <scope>NUCLEOTIDE SEQUENCE [LARGE SCALE GENOMIC DNA]</scope>
    <source>
        <strain evidence="2 3">KCTC 52763</strain>
    </source>
</reference>
<accession>A0A844ZW67</accession>
<evidence type="ECO:0000313" key="3">
    <source>
        <dbReference type="Proteomes" id="UP000442714"/>
    </source>
</evidence>
<keyword evidence="1" id="KW-0732">Signal</keyword>
<gene>
    <name evidence="2" type="ORF">GRI41_02830</name>
</gene>
<evidence type="ECO:0000256" key="1">
    <source>
        <dbReference type="SAM" id="SignalP"/>
    </source>
</evidence>
<feature type="signal peptide" evidence="1">
    <location>
        <begin position="1"/>
        <end position="18"/>
    </location>
</feature>
<proteinExistence type="predicted"/>
<dbReference type="Proteomes" id="UP000442714">
    <property type="component" value="Unassembled WGS sequence"/>
</dbReference>
<dbReference type="RefSeq" id="WP_160603239.1">
    <property type="nucleotide sequence ID" value="NZ_WTYX01000001.1"/>
</dbReference>
<dbReference type="EMBL" id="WTYX01000001">
    <property type="protein sequence ID" value="MXO89749.1"/>
    <property type="molecule type" value="Genomic_DNA"/>
</dbReference>
<dbReference type="AlphaFoldDB" id="A0A844ZW67"/>
<sequence>MPNRFCLTTALVPLLAIAACSDGANDGQGGEPDPATEQALNDQIMVDPDLANQNEGNAALTGGTDQSIPPENMTPAAIQDARDQAFALVGGSDGLKDLPEAQNVEGNRTEAEMLTATTRAAAFAGNTNCVENAKYSASWAANLPTVFPVYPRGSTKEAAGTNMGGCSLRTVTFLSPVPLEEVLAFYFSRATTAGYSTQHVVQDGDNVLSGTKGKASYVIYGRQLPSGLTEVDLITSGH</sequence>
<organism evidence="2 3">
    <name type="scientific">Pontixanthobacter aquaemixtae</name>
    <dbReference type="NCBI Taxonomy" id="1958940"/>
    <lineage>
        <taxon>Bacteria</taxon>
        <taxon>Pseudomonadati</taxon>
        <taxon>Pseudomonadota</taxon>
        <taxon>Alphaproteobacteria</taxon>
        <taxon>Sphingomonadales</taxon>
        <taxon>Erythrobacteraceae</taxon>
        <taxon>Pontixanthobacter</taxon>
    </lineage>
</organism>
<dbReference type="PROSITE" id="PS51257">
    <property type="entry name" value="PROKAR_LIPOPROTEIN"/>
    <property type="match status" value="1"/>
</dbReference>
<keyword evidence="3" id="KW-1185">Reference proteome</keyword>
<dbReference type="OrthoDB" id="7405225at2"/>